<feature type="non-terminal residue" evidence="1">
    <location>
        <position position="70"/>
    </location>
</feature>
<evidence type="ECO:0000313" key="1">
    <source>
        <dbReference type="EMBL" id="CAG8772680.1"/>
    </source>
</evidence>
<protein>
    <submittedName>
        <fullName evidence="1">5882_t:CDS:1</fullName>
    </submittedName>
</protein>
<reference evidence="1" key="1">
    <citation type="submission" date="2021-06" db="EMBL/GenBank/DDBJ databases">
        <authorList>
            <person name="Kallberg Y."/>
            <person name="Tangrot J."/>
            <person name="Rosling A."/>
        </authorList>
    </citation>
    <scope>NUCLEOTIDE SEQUENCE</scope>
    <source>
        <strain evidence="1">CL356</strain>
    </source>
</reference>
<comment type="caution">
    <text evidence="1">The sequence shown here is derived from an EMBL/GenBank/DDBJ whole genome shotgun (WGS) entry which is preliminary data.</text>
</comment>
<keyword evidence="2" id="KW-1185">Reference proteome</keyword>
<gene>
    <name evidence="1" type="ORF">ACOLOM_LOCUS13891</name>
</gene>
<name>A0ACA9R1A6_9GLOM</name>
<proteinExistence type="predicted"/>
<evidence type="ECO:0000313" key="2">
    <source>
        <dbReference type="Proteomes" id="UP000789525"/>
    </source>
</evidence>
<dbReference type="Proteomes" id="UP000789525">
    <property type="component" value="Unassembled WGS sequence"/>
</dbReference>
<organism evidence="1 2">
    <name type="scientific">Acaulospora colombiana</name>
    <dbReference type="NCBI Taxonomy" id="27376"/>
    <lineage>
        <taxon>Eukaryota</taxon>
        <taxon>Fungi</taxon>
        <taxon>Fungi incertae sedis</taxon>
        <taxon>Mucoromycota</taxon>
        <taxon>Glomeromycotina</taxon>
        <taxon>Glomeromycetes</taxon>
        <taxon>Diversisporales</taxon>
        <taxon>Acaulosporaceae</taxon>
        <taxon>Acaulospora</taxon>
    </lineage>
</organism>
<accession>A0ACA9R1A6</accession>
<feature type="non-terminal residue" evidence="1">
    <location>
        <position position="1"/>
    </location>
</feature>
<sequence length="70" mass="7854">TMNQSGMLEEATLGLDAGDRLEGEEVLQGNLTTIISRFQSTRKSRPVWGPHKQKTNNADKEDIRESHDSQ</sequence>
<dbReference type="EMBL" id="CAJVPT010065981">
    <property type="protein sequence ID" value="CAG8772680.1"/>
    <property type="molecule type" value="Genomic_DNA"/>
</dbReference>